<dbReference type="Proteomes" id="UP000053232">
    <property type="component" value="Unassembled WGS sequence"/>
</dbReference>
<evidence type="ECO:0000313" key="2">
    <source>
        <dbReference type="Proteomes" id="UP000053232"/>
    </source>
</evidence>
<protein>
    <submittedName>
        <fullName evidence="1">Uncharacterized protein</fullName>
    </submittedName>
</protein>
<sequence length="85" mass="9899">MSDIDKKSFGTMMMMAEFSQDMIKDNEKFPFNEAQLAMYLEQRLEDEGEAEMMKDEQTVAEDDHATEEDLDEAHKSNDCIIRVIL</sequence>
<name>A0A073HX50_9SPIT</name>
<keyword evidence="2" id="KW-1185">Reference proteome</keyword>
<evidence type="ECO:0000313" key="1">
    <source>
        <dbReference type="EMBL" id="KEJ82543.1"/>
    </source>
</evidence>
<gene>
    <name evidence="1" type="ORF">OXYTRIMIC_480</name>
</gene>
<organism evidence="1 2">
    <name type="scientific">Oxytricha trifallax</name>
    <dbReference type="NCBI Taxonomy" id="1172189"/>
    <lineage>
        <taxon>Eukaryota</taxon>
        <taxon>Sar</taxon>
        <taxon>Alveolata</taxon>
        <taxon>Ciliophora</taxon>
        <taxon>Intramacronucleata</taxon>
        <taxon>Spirotrichea</taxon>
        <taxon>Stichotrichia</taxon>
        <taxon>Sporadotrichida</taxon>
        <taxon>Oxytrichidae</taxon>
        <taxon>Oxytrichinae</taxon>
        <taxon>Oxytricha</taxon>
    </lineage>
</organism>
<comment type="caution">
    <text evidence="1">The sequence shown here is derived from an EMBL/GenBank/DDBJ whole genome shotgun (WGS) entry which is preliminary data.</text>
</comment>
<dbReference type="AlphaFoldDB" id="A0A073HX50"/>
<reference evidence="2" key="1">
    <citation type="journal article" date="2014" name="Cell">
        <title>The Architecture of a Scrambled Genome Reveals Massive Levels of Genomic Rearrangement during Development.</title>
        <authorList>
            <person name="Chen X."/>
            <person name="Bracht J.R."/>
            <person name="Goldman A.D."/>
            <person name="Dolzhenko E."/>
            <person name="Clay D.M."/>
            <person name="Swart E.C."/>
            <person name="Perlman D.H."/>
            <person name="Doak T.G."/>
            <person name="Stuart A."/>
            <person name="Amemiya C.T."/>
            <person name="Sebra R.P."/>
            <person name="Landweber L.F."/>
        </authorList>
    </citation>
    <scope>NUCLEOTIDE SEQUENCE [LARGE SCALE GENOMIC DNA]</scope>
    <source>
        <strain evidence="2">JRB310</strain>
    </source>
</reference>
<dbReference type="EMBL" id="ARYC01017362">
    <property type="protein sequence ID" value="KEJ82543.1"/>
    <property type="molecule type" value="Genomic_DNA"/>
</dbReference>
<accession>A0A073HX50</accession>
<proteinExistence type="predicted"/>